<name>A0A6J6F466_9ZZZZ</name>
<dbReference type="PANTHER" id="PTHR24637">
    <property type="entry name" value="COLLAGEN"/>
    <property type="match status" value="1"/>
</dbReference>
<sequence>MNRSRLSILLVLAIATSLSAPSSYAATKPKAAGRSSTAVINTILNGKGAPSNTLGINGDFYIDTRSLLISGPKANGKWPTGRSLQGANGVNGIDGKNGAAAKNVTTASNVAGPAGPQGERGDKGIDGSAGASGSAGIDGLPGATGAQGPSGPAGSGATGAQGPSGATGPAGSGATGAQGLAGATGARGETGTVGTIGAAGARGETGTVGPSEVTNISIPTWTLQTATPFGFAISSGFGLLKAGKSYQFSIQLWGTTNSESFYGLVLLTSSGTAPSYFYTITPYRYATDPTTSFKFGFSVIGTIVVGVADVSLSIKIVDATADTSSKPMVLTGKALVTLVGAVL</sequence>
<reference evidence="2" key="1">
    <citation type="submission" date="2020-05" db="EMBL/GenBank/DDBJ databases">
        <authorList>
            <person name="Chiriac C."/>
            <person name="Salcher M."/>
            <person name="Ghai R."/>
            <person name="Kavagutti S V."/>
        </authorList>
    </citation>
    <scope>NUCLEOTIDE SEQUENCE</scope>
</reference>
<protein>
    <submittedName>
        <fullName evidence="2">Unannotated protein</fullName>
    </submittedName>
</protein>
<dbReference type="PANTHER" id="PTHR24637:SF421">
    <property type="entry name" value="CUTICLE COLLAGEN DPY-2"/>
    <property type="match status" value="1"/>
</dbReference>
<proteinExistence type="predicted"/>
<dbReference type="InterPro" id="IPR008160">
    <property type="entry name" value="Collagen"/>
</dbReference>
<dbReference type="Pfam" id="PF01391">
    <property type="entry name" value="Collagen"/>
    <property type="match status" value="1"/>
</dbReference>
<feature type="compositionally biased region" description="Low complexity" evidence="1">
    <location>
        <begin position="126"/>
        <end position="150"/>
    </location>
</feature>
<organism evidence="2">
    <name type="scientific">freshwater metagenome</name>
    <dbReference type="NCBI Taxonomy" id="449393"/>
    <lineage>
        <taxon>unclassified sequences</taxon>
        <taxon>metagenomes</taxon>
        <taxon>ecological metagenomes</taxon>
    </lineage>
</organism>
<gene>
    <name evidence="2" type="ORF">UFOPK1755_00577</name>
</gene>
<feature type="region of interest" description="Disordered" evidence="1">
    <location>
        <begin position="105"/>
        <end position="212"/>
    </location>
</feature>
<dbReference type="AlphaFoldDB" id="A0A6J6F466"/>
<feature type="compositionally biased region" description="Low complexity" evidence="1">
    <location>
        <begin position="177"/>
        <end position="202"/>
    </location>
</feature>
<accession>A0A6J6F466</accession>
<evidence type="ECO:0000256" key="1">
    <source>
        <dbReference type="SAM" id="MobiDB-lite"/>
    </source>
</evidence>
<dbReference type="EMBL" id="CAEZTX010000042">
    <property type="protein sequence ID" value="CAB4581833.1"/>
    <property type="molecule type" value="Genomic_DNA"/>
</dbReference>
<evidence type="ECO:0000313" key="2">
    <source>
        <dbReference type="EMBL" id="CAB4581833.1"/>
    </source>
</evidence>